<keyword evidence="2" id="KW-0732">Signal</keyword>
<name>A0AAJ5C1B7_9SPHI</name>
<dbReference type="SMART" id="SM01360">
    <property type="entry name" value="A2M"/>
    <property type="match status" value="1"/>
</dbReference>
<gene>
    <name evidence="4" type="ORF">SAMEA4412673_03072</name>
</gene>
<accession>A0AAJ5C1B7</accession>
<feature type="chain" id="PRO_5042498162" evidence="2">
    <location>
        <begin position="19"/>
        <end position="1931"/>
    </location>
</feature>
<organism evidence="4 5">
    <name type="scientific">Sphingobacterium mizutaii</name>
    <dbReference type="NCBI Taxonomy" id="1010"/>
    <lineage>
        <taxon>Bacteria</taxon>
        <taxon>Pseudomonadati</taxon>
        <taxon>Bacteroidota</taxon>
        <taxon>Sphingobacteriia</taxon>
        <taxon>Sphingobacteriales</taxon>
        <taxon>Sphingobacteriaceae</taxon>
        <taxon>Sphingobacterium</taxon>
    </lineage>
</organism>
<dbReference type="EMBL" id="LT906468">
    <property type="protein sequence ID" value="SNV54355.1"/>
    <property type="molecule type" value="Genomic_DNA"/>
</dbReference>
<dbReference type="GO" id="GO:0004866">
    <property type="term" value="F:endopeptidase inhibitor activity"/>
    <property type="evidence" value="ECO:0007669"/>
    <property type="project" value="InterPro"/>
</dbReference>
<proteinExistence type="inferred from homology"/>
<dbReference type="Pfam" id="PF17973">
    <property type="entry name" value="bMG10"/>
    <property type="match status" value="1"/>
</dbReference>
<evidence type="ECO:0000256" key="1">
    <source>
        <dbReference type="ARBA" id="ARBA00010556"/>
    </source>
</evidence>
<dbReference type="InterPro" id="IPR002890">
    <property type="entry name" value="MG2"/>
</dbReference>
<dbReference type="Proteomes" id="UP000215355">
    <property type="component" value="Chromosome 1"/>
</dbReference>
<dbReference type="InterPro" id="IPR051802">
    <property type="entry name" value="YfhM-like"/>
</dbReference>
<evidence type="ECO:0000313" key="5">
    <source>
        <dbReference type="Proteomes" id="UP000215355"/>
    </source>
</evidence>
<dbReference type="Gene3D" id="1.50.10.20">
    <property type="match status" value="1"/>
</dbReference>
<evidence type="ECO:0000256" key="2">
    <source>
        <dbReference type="SAM" id="SignalP"/>
    </source>
</evidence>
<dbReference type="Pfam" id="PF00207">
    <property type="entry name" value="A2M"/>
    <property type="match status" value="1"/>
</dbReference>
<evidence type="ECO:0000313" key="4">
    <source>
        <dbReference type="EMBL" id="SNV54355.1"/>
    </source>
</evidence>
<dbReference type="KEGG" id="smiz:4412673_03072"/>
<feature type="signal peptide" evidence="2">
    <location>
        <begin position="1"/>
        <end position="18"/>
    </location>
</feature>
<dbReference type="InterPro" id="IPR041246">
    <property type="entry name" value="Bact_MG10"/>
</dbReference>
<feature type="domain" description="Alpha-2-macroglobulin" evidence="3">
    <location>
        <begin position="1204"/>
        <end position="1294"/>
    </location>
</feature>
<reference evidence="4 5" key="1">
    <citation type="submission" date="2017-06" db="EMBL/GenBank/DDBJ databases">
        <authorList>
            <consortium name="Pathogen Informatics"/>
        </authorList>
    </citation>
    <scope>NUCLEOTIDE SEQUENCE [LARGE SCALE GENOMIC DNA]</scope>
    <source>
        <strain evidence="4 5">NCTC12149</strain>
    </source>
</reference>
<dbReference type="PANTHER" id="PTHR40094:SF1">
    <property type="entry name" value="UBIQUITIN DOMAIN-CONTAINING PROTEIN"/>
    <property type="match status" value="1"/>
</dbReference>
<comment type="similarity">
    <text evidence="1">Belongs to the protease inhibitor I39 (alpha-2-macroglobulin) family. Bacterial alpha-2-macroglobulin subfamily.</text>
</comment>
<dbReference type="RefSeq" id="WP_093098353.1">
    <property type="nucleotide sequence ID" value="NZ_FNGK01000002.1"/>
</dbReference>
<dbReference type="PANTHER" id="PTHR40094">
    <property type="entry name" value="ALPHA-2-MACROGLOBULIN HOMOLOG"/>
    <property type="match status" value="1"/>
</dbReference>
<dbReference type="SUPFAM" id="SSF48239">
    <property type="entry name" value="Terpenoid cyclases/Protein prenyltransferases"/>
    <property type="match status" value="1"/>
</dbReference>
<protein>
    <submittedName>
        <fullName evidence="4">MG2 domain</fullName>
    </submittedName>
</protein>
<dbReference type="InterPro" id="IPR008930">
    <property type="entry name" value="Terpenoid_cyclase/PrenylTrfase"/>
</dbReference>
<dbReference type="InterPro" id="IPR001599">
    <property type="entry name" value="Macroglobln_a2"/>
</dbReference>
<evidence type="ECO:0000259" key="3">
    <source>
        <dbReference type="SMART" id="SM01360"/>
    </source>
</evidence>
<dbReference type="Pfam" id="PF01835">
    <property type="entry name" value="MG2"/>
    <property type="match status" value="1"/>
</dbReference>
<dbReference type="Gene3D" id="2.60.40.1930">
    <property type="match status" value="1"/>
</dbReference>
<sequence length="1931" mass="221036">MKQLFILLFALTPILLFSQESKTTNMIEEKWKEVDRLISIGNYEQTAPFLNEIKTYAKKSKNGPMELRAILAESQLLQVNTTQEDFFDKVDKHFQTNINQTEGVQRSLLYSFYAQFLGSNIDYYSESKNKFLEADEEAKYKILDSLFNKSLENKDLLLKQPIENWKSLFATSKNLSLSPTLYHFNINPYLAFLRRDREKNAAKIKNISEDLLSINKKAGYADATSYLLVNNISPSYQKKDGYVDALKNVIAQNKSDYNAFIYAIIAETLNSNNETKKAVEFLTKAKQEYPTSPWINDVELMDQQLKSVEIQFYNPQINPSNVNSPVRLSFKNAEKLYLKVFNVTNTPTNYKKFEVKLDSITKKVGVNAEEVYAEEIPIKSFDDYKRHSTIYKINALPFGNYVALISNNPEFKADGLFNTVSSSSFIVSDLFNYTELEKGKNTEYLFKGLLINRKTGLPYADKSLEIYDVNSGKAPKLVHKMKTNQNGEFSVDINKDSYYRYQSGAMLYLAEEKQIIDMAAPLNYSFSQIEKEEDRVRFNTKILTDRRIYRPGQKLYFKGIVYNNSSLSGKVIEGKKLDVILQDANGQKVDSLSLTSNAFGSVNGELQIPANTLAGGFNILIMDKGTQIGYHYLSVEEYKRPTFSVKFETNKETYKRSDIAEFVGKVESYSGVPLVGSSVNYKVQINSYGRNYTSFTLADSSIIADEQGKFTIRIPLEDTALNKLEDFNISVTAEVVNQTGEMQQASVFYTYSDKPWLINILGPRIEEAGKWNKLFISTVNKNNQPLPLTGKIKIYKYPEPNIALPDQYDNIFKNVDYHIFSNAEYKKLFPTSFDESLIIKKPSELVKTYSFDTRDTSLVKIDSNLFPKGKYYVEVISIQGKDTIRRQADVSIFDPVTKKSSDHDFLTYSFDKPNYGLDEQVKLNFYTDVPNAKEIILFPSNSFGKQETFTIPVKNGRATHEFKFDKEKFSRGYQLDAILIVDNQIENKFISAPKRTDDQDLKIKISSFRDKITPGTKEKWSFSILQKDKVIPSEVLATMYDMSLDVFGANYFPTFFDRYSPSYYRRYNFTNLFYASSASSPYGFNEQIINAVGNELPLVNNYGLWDNYWLNRGVNNLHNYYDGPLLNRAGSAVEVKGMQRMAKNTTSAVNLEAAADVHEVTEETVQLYDELKDPNLRAQVEELKNKKQGVDLSQVQARKNLQETAFFYPNLYTDKDGNISFEFDSPEALTKWKLLLFAHGKNLEVGSEQFYTQTQKQLMVRPNLPRYFRESDQIEIIAQVQNLSGKPQQGNAKIEIINPVDNADISEQFVLGDITTDFSVAKDNNQTVSWKLKVPEGYPSVQVKIVAASGEHSDGEIVELPVLSNKVLISQTEKIALKAGQKQDFSIASAGKDNLQAKVQVQSNPILEIISALDYLKNYPYECTEQSSSKWFGLKMVQYIGKHYPAISDYFRTIKVKDTKSRLEENTQLNELKLQEMPWLRDIQHDSKRLEALAELFNSNIESELKGIEQKLLRGQLDNGSFPWFEGGKSDTYISMRILEVVGKVFYLDHSLVNPQMNGSMRRLATYLDQDSSITREKASANIALDYLYARHFWNSEVKVPEKNSKVLRTKIAKAPIITAKGPAGYAAKAWIVNQLFGDSKESNEIRNRIQQEVILDPDRGMYWESNGKQYNDISLHSYMLEAYKLHDPSKLNPISQWIFFRKEANYWRNTWMTVDAIYSLLLANNPKDFNLDNAVTVLVDGQKAQMDSVVLGQVSKTFNKQDLDRNRSVQIENHNDRTVFGGVFHQYFLPVSEVKASTNDIKVSKQYMVERNGKWVESNEAKLGEKIKVVITVINDQDLEYVHLKDSRPAGVEPVFVPSGYSWRNNYYFTLKDASTNYFFNSLQKGKRTFEYEVKANNLGEFNSGITSIESMYDPTVNARSDNKVIRIVK</sequence>